<feature type="transmembrane region" description="Helical" evidence="2">
    <location>
        <begin position="97"/>
        <end position="118"/>
    </location>
</feature>
<dbReference type="AlphaFoldDB" id="A0A4U0WR30"/>
<proteinExistence type="predicted"/>
<evidence type="ECO:0000313" key="4">
    <source>
        <dbReference type="Proteomes" id="UP000308768"/>
    </source>
</evidence>
<evidence type="ECO:0000313" key="3">
    <source>
        <dbReference type="EMBL" id="TKA65892.1"/>
    </source>
</evidence>
<evidence type="ECO:0000256" key="2">
    <source>
        <dbReference type="SAM" id="Phobius"/>
    </source>
</evidence>
<keyword evidence="4" id="KW-1185">Reference proteome</keyword>
<dbReference type="Proteomes" id="UP000308768">
    <property type="component" value="Unassembled WGS sequence"/>
</dbReference>
<dbReference type="STRING" id="331657.A0A4U0WR30"/>
<feature type="non-terminal residue" evidence="3">
    <location>
        <position position="160"/>
    </location>
</feature>
<name>A0A4U0WR30_9PEZI</name>
<gene>
    <name evidence="3" type="ORF">B0A49_09594</name>
</gene>
<evidence type="ECO:0000256" key="1">
    <source>
        <dbReference type="SAM" id="MobiDB-lite"/>
    </source>
</evidence>
<accession>A0A4U0WR30</accession>
<keyword evidence="2" id="KW-0472">Membrane</keyword>
<protein>
    <submittedName>
        <fullName evidence="3">Uncharacterized protein</fullName>
    </submittedName>
</protein>
<sequence length="160" mass="17512">MPLFSPIQRALLLPPPSAVTLLRRPSPPLLPTTRHGQSTLPPRPGRPTLSFYAAQSRLSDFLPRLEPDAGVSETETMILKRADADNDGNTHRGMSGWGVFVIVVVVFLIFAAVGWVIFAHLRARRLGLPPPRLNPFSNRYGASRNYPSPAPSGPLAWLTS</sequence>
<comment type="caution">
    <text evidence="3">The sequence shown here is derived from an EMBL/GenBank/DDBJ whole genome shotgun (WGS) entry which is preliminary data.</text>
</comment>
<feature type="region of interest" description="Disordered" evidence="1">
    <location>
        <begin position="23"/>
        <end position="46"/>
    </location>
</feature>
<dbReference type="EMBL" id="NAJN01001083">
    <property type="protein sequence ID" value="TKA65892.1"/>
    <property type="molecule type" value="Genomic_DNA"/>
</dbReference>
<keyword evidence="2" id="KW-0812">Transmembrane</keyword>
<keyword evidence="2" id="KW-1133">Transmembrane helix</keyword>
<reference evidence="3 4" key="1">
    <citation type="submission" date="2017-03" db="EMBL/GenBank/DDBJ databases">
        <title>Genomes of endolithic fungi from Antarctica.</title>
        <authorList>
            <person name="Coleine C."/>
            <person name="Masonjones S."/>
            <person name="Stajich J.E."/>
        </authorList>
    </citation>
    <scope>NUCLEOTIDE SEQUENCE [LARGE SCALE GENOMIC DNA]</scope>
    <source>
        <strain evidence="3 4">CCFEE 5187</strain>
    </source>
</reference>
<organism evidence="3 4">
    <name type="scientific">Cryomyces minteri</name>
    <dbReference type="NCBI Taxonomy" id="331657"/>
    <lineage>
        <taxon>Eukaryota</taxon>
        <taxon>Fungi</taxon>
        <taxon>Dikarya</taxon>
        <taxon>Ascomycota</taxon>
        <taxon>Pezizomycotina</taxon>
        <taxon>Dothideomycetes</taxon>
        <taxon>Dothideomycetes incertae sedis</taxon>
        <taxon>Cryomyces</taxon>
    </lineage>
</organism>